<dbReference type="SMART" id="SM00220">
    <property type="entry name" value="S_TKc"/>
    <property type="match status" value="1"/>
</dbReference>
<evidence type="ECO:0000259" key="2">
    <source>
        <dbReference type="PROSITE" id="PS50011"/>
    </source>
</evidence>
<organism evidence="3 4">
    <name type="scientific">Meloidogyne graminicola</name>
    <dbReference type="NCBI Taxonomy" id="189291"/>
    <lineage>
        <taxon>Eukaryota</taxon>
        <taxon>Metazoa</taxon>
        <taxon>Ecdysozoa</taxon>
        <taxon>Nematoda</taxon>
        <taxon>Chromadorea</taxon>
        <taxon>Rhabditida</taxon>
        <taxon>Tylenchina</taxon>
        <taxon>Tylenchomorpha</taxon>
        <taxon>Tylenchoidea</taxon>
        <taxon>Meloidogynidae</taxon>
        <taxon>Meloidogyninae</taxon>
        <taxon>Meloidogyne</taxon>
    </lineage>
</organism>
<comment type="caution">
    <text evidence="3">The sequence shown here is derived from an EMBL/GenBank/DDBJ whole genome shotgun (WGS) entry which is preliminary data.</text>
</comment>
<dbReference type="GO" id="GO:0004674">
    <property type="term" value="F:protein serine/threonine kinase activity"/>
    <property type="evidence" value="ECO:0007669"/>
    <property type="project" value="TreeGrafter"/>
</dbReference>
<reference evidence="3" key="1">
    <citation type="journal article" date="2020" name="Ecol. Evol.">
        <title>Genome structure and content of the rice root-knot nematode (Meloidogyne graminicola).</title>
        <authorList>
            <person name="Phan N.T."/>
            <person name="Danchin E.G.J."/>
            <person name="Klopp C."/>
            <person name="Perfus-Barbeoch L."/>
            <person name="Kozlowski D.K."/>
            <person name="Koutsovoulos G.D."/>
            <person name="Lopez-Roques C."/>
            <person name="Bouchez O."/>
            <person name="Zahm M."/>
            <person name="Besnard G."/>
            <person name="Bellafiore S."/>
        </authorList>
    </citation>
    <scope>NUCLEOTIDE SEQUENCE</scope>
    <source>
        <strain evidence="3">VN-18</strain>
    </source>
</reference>
<accession>A0A8S9ZD65</accession>
<dbReference type="SUPFAM" id="SSF56112">
    <property type="entry name" value="Protein kinase-like (PK-like)"/>
    <property type="match status" value="1"/>
</dbReference>
<dbReference type="Proteomes" id="UP000605970">
    <property type="component" value="Unassembled WGS sequence"/>
</dbReference>
<dbReference type="OrthoDB" id="248923at2759"/>
<dbReference type="AlphaFoldDB" id="A0A8S9ZD65"/>
<dbReference type="Gene3D" id="1.10.510.10">
    <property type="entry name" value="Transferase(Phosphotransferase) domain 1"/>
    <property type="match status" value="1"/>
</dbReference>
<feature type="region of interest" description="Disordered" evidence="1">
    <location>
        <begin position="563"/>
        <end position="582"/>
    </location>
</feature>
<proteinExistence type="predicted"/>
<dbReference type="InterPro" id="IPR011009">
    <property type="entry name" value="Kinase-like_dom_sf"/>
</dbReference>
<dbReference type="GO" id="GO:0005524">
    <property type="term" value="F:ATP binding"/>
    <property type="evidence" value="ECO:0007669"/>
    <property type="project" value="InterPro"/>
</dbReference>
<dbReference type="InterPro" id="IPR000719">
    <property type="entry name" value="Prot_kinase_dom"/>
</dbReference>
<evidence type="ECO:0000313" key="3">
    <source>
        <dbReference type="EMBL" id="KAF7627334.1"/>
    </source>
</evidence>
<feature type="domain" description="Protein kinase" evidence="2">
    <location>
        <begin position="191"/>
        <end position="517"/>
    </location>
</feature>
<keyword evidence="4" id="KW-1185">Reference proteome</keyword>
<protein>
    <recommendedName>
        <fullName evidence="2">Protein kinase domain-containing protein</fullName>
    </recommendedName>
</protein>
<dbReference type="PANTHER" id="PTHR44167:SF24">
    <property type="entry name" value="SERINE_THREONINE-PROTEIN KINASE CHK2"/>
    <property type="match status" value="1"/>
</dbReference>
<evidence type="ECO:0000256" key="1">
    <source>
        <dbReference type="SAM" id="MobiDB-lite"/>
    </source>
</evidence>
<dbReference type="Pfam" id="PF00069">
    <property type="entry name" value="Pkinase"/>
    <property type="match status" value="1"/>
</dbReference>
<dbReference type="PANTHER" id="PTHR44167">
    <property type="entry name" value="OVARIAN-SPECIFIC SERINE/THREONINE-PROTEIN KINASE LOK-RELATED"/>
    <property type="match status" value="1"/>
</dbReference>
<dbReference type="GO" id="GO:0005634">
    <property type="term" value="C:nucleus"/>
    <property type="evidence" value="ECO:0007669"/>
    <property type="project" value="TreeGrafter"/>
</dbReference>
<dbReference type="EMBL" id="JABEBT010000152">
    <property type="protein sequence ID" value="KAF7627334.1"/>
    <property type="molecule type" value="Genomic_DNA"/>
</dbReference>
<dbReference type="PROSITE" id="PS50011">
    <property type="entry name" value="PROTEIN_KINASE_DOM"/>
    <property type="match status" value="1"/>
</dbReference>
<name>A0A8S9ZD65_9BILA</name>
<gene>
    <name evidence="3" type="ORF">Mgra_00009375</name>
</gene>
<evidence type="ECO:0000313" key="4">
    <source>
        <dbReference type="Proteomes" id="UP000605970"/>
    </source>
</evidence>
<sequence>MLLIHSTIIFVIFFNFYQIPLIQSIGHYTPISTSPSSSRPNSPLAKERHGFQLLLDLIEQEDKQKLFDLLAFAIWKKGIRIVFGVYEKNAFMNLKLLEKLTKYEKIEICDNFSEIEEKLNKLNIIEEDEEITCLDFKLIVSSGNIAAKVEMFFREERCNCDRNQSLNKAKAKIVDGMPLFVFRGEKTKGRNKKDDSISLGGTSKIYHAYYYKEPTITQIEGPSQEGTSSKGKEIINEEVINLPLNSKCVALKIAKMDLIDDIDINKRLFLNEANVLKHFARKYDENKQCHIIRIFASETDETNRPKLVLELAERSLADDWEEQRNKPQPAQIIKKILKEMLIVLEQFHFDAIHLDLKLDNFMYIKQQEDLQLKLIDLGSSLLLREGQTYRYITKTDDSDIGYRSPEHYIDTGSRGFMFTTRTDIWALGVILFKMLLNDEEAQLFDKEFLYLIGKASEEDKKLLQEKIIKKVDEGKERTENGEMLEPLFNVVKLCIHLDPNMRPSASNLLLFIENKCIMELPNGQKISFNSQFNTKEIKECKPTRVTRQPQPLGTRRFFVQRLSPLSPKSSEGPRPLSPRSTI</sequence>
<dbReference type="GO" id="GO:0044773">
    <property type="term" value="P:mitotic DNA damage checkpoint signaling"/>
    <property type="evidence" value="ECO:0007669"/>
    <property type="project" value="TreeGrafter"/>
</dbReference>